<evidence type="ECO:0000313" key="5">
    <source>
        <dbReference type="EMBL" id="SHJ27471.1"/>
    </source>
</evidence>
<dbReference type="SUPFAM" id="SSF48008">
    <property type="entry name" value="GntR ligand-binding domain-like"/>
    <property type="match status" value="1"/>
</dbReference>
<dbReference type="GO" id="GO:0003677">
    <property type="term" value="F:DNA binding"/>
    <property type="evidence" value="ECO:0007669"/>
    <property type="project" value="UniProtKB-KW"/>
</dbReference>
<keyword evidence="2 5" id="KW-0238">DNA-binding</keyword>
<gene>
    <name evidence="5" type="ORF">SAMN02745194_02140</name>
</gene>
<accession>A0A1M6HZA8</accession>
<dbReference type="PROSITE" id="PS50949">
    <property type="entry name" value="HTH_GNTR"/>
    <property type="match status" value="1"/>
</dbReference>
<dbReference type="GO" id="GO:0003700">
    <property type="term" value="F:DNA-binding transcription factor activity"/>
    <property type="evidence" value="ECO:0007669"/>
    <property type="project" value="InterPro"/>
</dbReference>
<sequence>MRCELSGRNNLDRASSGLTAAELVFRQLLNAITTGELAADTIETEEQLAARYNVSRTPLRDAVRRLEQLRLFSREQGRGLRVPPLSMEEMHDLSATREVLEGLLASAAADRVARGLTDPRRLRDIHARHMRVLNIGDAELTLAVGYDFHEELRRLSGNASAAACHEQILLGFERYRHLARGVPERHERIAEEHTDILAAIEAGQAQSAETAMRRHIAAGRAIYVSVLSTTLKK</sequence>
<dbReference type="EMBL" id="FQZF01000011">
    <property type="protein sequence ID" value="SHJ27471.1"/>
    <property type="molecule type" value="Genomic_DNA"/>
</dbReference>
<dbReference type="SMART" id="SM00345">
    <property type="entry name" value="HTH_GNTR"/>
    <property type="match status" value="1"/>
</dbReference>
<dbReference type="InterPro" id="IPR000524">
    <property type="entry name" value="Tscrpt_reg_HTH_GntR"/>
</dbReference>
<dbReference type="Gene3D" id="1.10.10.10">
    <property type="entry name" value="Winged helix-like DNA-binding domain superfamily/Winged helix DNA-binding domain"/>
    <property type="match status" value="1"/>
</dbReference>
<dbReference type="Pfam" id="PF00392">
    <property type="entry name" value="GntR"/>
    <property type="match status" value="1"/>
</dbReference>
<reference evidence="5 6" key="1">
    <citation type="submission" date="2016-11" db="EMBL/GenBank/DDBJ databases">
        <authorList>
            <person name="Jaros S."/>
            <person name="Januszkiewicz K."/>
            <person name="Wedrychowicz H."/>
        </authorList>
    </citation>
    <scope>NUCLEOTIDE SEQUENCE [LARGE SCALE GENOMIC DNA]</scope>
    <source>
        <strain evidence="5 6">DSM 14916</strain>
    </source>
</reference>
<dbReference type="InterPro" id="IPR036388">
    <property type="entry name" value="WH-like_DNA-bd_sf"/>
</dbReference>
<evidence type="ECO:0000256" key="3">
    <source>
        <dbReference type="ARBA" id="ARBA00023163"/>
    </source>
</evidence>
<evidence type="ECO:0000313" key="6">
    <source>
        <dbReference type="Proteomes" id="UP000184387"/>
    </source>
</evidence>
<protein>
    <submittedName>
        <fullName evidence="5">DNA-binding transcriptional regulator, GntR family</fullName>
    </submittedName>
</protein>
<keyword evidence="6" id="KW-1185">Reference proteome</keyword>
<keyword evidence="3" id="KW-0804">Transcription</keyword>
<organism evidence="5 6">
    <name type="scientific">Muricoccus roseus</name>
    <dbReference type="NCBI Taxonomy" id="198092"/>
    <lineage>
        <taxon>Bacteria</taxon>
        <taxon>Pseudomonadati</taxon>
        <taxon>Pseudomonadota</taxon>
        <taxon>Alphaproteobacteria</taxon>
        <taxon>Acetobacterales</taxon>
        <taxon>Roseomonadaceae</taxon>
        <taxon>Muricoccus</taxon>
    </lineage>
</organism>
<dbReference type="InterPro" id="IPR011711">
    <property type="entry name" value="GntR_C"/>
</dbReference>
<proteinExistence type="predicted"/>
<evidence type="ECO:0000256" key="1">
    <source>
        <dbReference type="ARBA" id="ARBA00023015"/>
    </source>
</evidence>
<dbReference type="PANTHER" id="PTHR43537">
    <property type="entry name" value="TRANSCRIPTIONAL REGULATOR, GNTR FAMILY"/>
    <property type="match status" value="1"/>
</dbReference>
<dbReference type="Gene3D" id="1.20.120.530">
    <property type="entry name" value="GntR ligand-binding domain-like"/>
    <property type="match status" value="1"/>
</dbReference>
<name>A0A1M6HZA8_9PROT</name>
<dbReference type="InterPro" id="IPR036390">
    <property type="entry name" value="WH_DNA-bd_sf"/>
</dbReference>
<dbReference type="Pfam" id="PF07729">
    <property type="entry name" value="FCD"/>
    <property type="match status" value="1"/>
</dbReference>
<evidence type="ECO:0000256" key="2">
    <source>
        <dbReference type="ARBA" id="ARBA00023125"/>
    </source>
</evidence>
<dbReference type="SMART" id="SM00895">
    <property type="entry name" value="FCD"/>
    <property type="match status" value="1"/>
</dbReference>
<dbReference type="PANTHER" id="PTHR43537:SF49">
    <property type="entry name" value="TRANSCRIPTIONAL REGULATORY PROTEIN"/>
    <property type="match status" value="1"/>
</dbReference>
<feature type="domain" description="HTH gntR-type" evidence="4">
    <location>
        <begin position="18"/>
        <end position="85"/>
    </location>
</feature>
<dbReference type="AlphaFoldDB" id="A0A1M6HZA8"/>
<dbReference type="STRING" id="198092.SAMN02745194_02140"/>
<dbReference type="SUPFAM" id="SSF46785">
    <property type="entry name" value="Winged helix' DNA-binding domain"/>
    <property type="match status" value="1"/>
</dbReference>
<evidence type="ECO:0000259" key="4">
    <source>
        <dbReference type="PROSITE" id="PS50949"/>
    </source>
</evidence>
<dbReference type="Proteomes" id="UP000184387">
    <property type="component" value="Unassembled WGS sequence"/>
</dbReference>
<dbReference type="RefSeq" id="WP_073134553.1">
    <property type="nucleotide sequence ID" value="NZ_FQZF01000011.1"/>
</dbReference>
<keyword evidence="1" id="KW-0805">Transcription regulation</keyword>
<dbReference type="InterPro" id="IPR008920">
    <property type="entry name" value="TF_FadR/GntR_C"/>
</dbReference>